<feature type="region of interest" description="Disordered" evidence="1">
    <location>
        <begin position="150"/>
        <end position="210"/>
    </location>
</feature>
<evidence type="ECO:0000313" key="2">
    <source>
        <dbReference type="EMBL" id="VVM07695.1"/>
    </source>
</evidence>
<sequence>MKLRCLVDPVEALRRGIDAPESALLELNPSVLSPAEREWLAGAVRKGDSASPDEPAPLIFPYPIPTPSVEGLREAIAARIANPVSAPEHGITTRFNQAVRQERTAAPAPSAPAASNPVGEVAKAAGFLGLGAFMGGMLDRVFGQQQQPTEVILEQEPPREGSWGEPRRQEAAADESTCCDGPEEGNDSSANLADDGSDDFGGSDGGYDLV</sequence>
<dbReference type="OrthoDB" id="196075at2"/>
<name>A0A5E6MEP1_9BACT</name>
<dbReference type="EMBL" id="CABFVA020000110">
    <property type="protein sequence ID" value="VVM07695.1"/>
    <property type="molecule type" value="Genomic_DNA"/>
</dbReference>
<dbReference type="AlphaFoldDB" id="A0A5E6MEP1"/>
<keyword evidence="3" id="KW-1185">Reference proteome</keyword>
<dbReference type="Proteomes" id="UP000334923">
    <property type="component" value="Unassembled WGS sequence"/>
</dbReference>
<reference evidence="2 3" key="1">
    <citation type="submission" date="2019-09" db="EMBL/GenBank/DDBJ databases">
        <authorList>
            <person name="Cremers G."/>
        </authorList>
    </citation>
    <scope>NUCLEOTIDE SEQUENCE [LARGE SCALE GENOMIC DNA]</scope>
    <source>
        <strain evidence="2">4A</strain>
    </source>
</reference>
<dbReference type="RefSeq" id="WP_142660707.1">
    <property type="nucleotide sequence ID" value="NZ_CABFVA020000110.1"/>
</dbReference>
<evidence type="ECO:0008006" key="4">
    <source>
        <dbReference type="Google" id="ProtNLM"/>
    </source>
</evidence>
<gene>
    <name evidence="2" type="ORF">MAMT_01860</name>
</gene>
<evidence type="ECO:0000256" key="1">
    <source>
        <dbReference type="SAM" id="MobiDB-lite"/>
    </source>
</evidence>
<evidence type="ECO:0000313" key="3">
    <source>
        <dbReference type="Proteomes" id="UP000334923"/>
    </source>
</evidence>
<organism evidence="2 3">
    <name type="scientific">Methylacidimicrobium tartarophylax</name>
    <dbReference type="NCBI Taxonomy" id="1041768"/>
    <lineage>
        <taxon>Bacteria</taxon>
        <taxon>Pseudomonadati</taxon>
        <taxon>Verrucomicrobiota</taxon>
        <taxon>Methylacidimicrobium</taxon>
    </lineage>
</organism>
<protein>
    <recommendedName>
        <fullName evidence="4">DUF2076 domain-containing protein</fullName>
    </recommendedName>
</protein>
<accession>A0A5E6MEP1</accession>
<proteinExistence type="predicted"/>